<dbReference type="EMBL" id="AUZY01009689">
    <property type="protein sequence ID" value="EQD41324.1"/>
    <property type="molecule type" value="Genomic_DNA"/>
</dbReference>
<comment type="caution">
    <text evidence="1">The sequence shown here is derived from an EMBL/GenBank/DDBJ whole genome shotgun (WGS) entry which is preliminary data.</text>
</comment>
<name>T1AKM9_9ZZZZ</name>
<keyword evidence="1" id="KW-0347">Helicase</keyword>
<keyword evidence="1" id="KW-0547">Nucleotide-binding</keyword>
<reference evidence="1" key="1">
    <citation type="submission" date="2013-08" db="EMBL/GenBank/DDBJ databases">
        <authorList>
            <person name="Mendez C."/>
            <person name="Richter M."/>
            <person name="Ferrer M."/>
            <person name="Sanchez J."/>
        </authorList>
    </citation>
    <scope>NUCLEOTIDE SEQUENCE</scope>
</reference>
<dbReference type="AlphaFoldDB" id="T1AKM9"/>
<proteinExistence type="predicted"/>
<keyword evidence="1" id="KW-0378">Hydrolase</keyword>
<evidence type="ECO:0000313" key="1">
    <source>
        <dbReference type="EMBL" id="EQD41324.1"/>
    </source>
</evidence>
<feature type="non-terminal residue" evidence="1">
    <location>
        <position position="68"/>
    </location>
</feature>
<keyword evidence="1" id="KW-0067">ATP-binding</keyword>
<dbReference type="GO" id="GO:0004386">
    <property type="term" value="F:helicase activity"/>
    <property type="evidence" value="ECO:0007669"/>
    <property type="project" value="UniProtKB-KW"/>
</dbReference>
<sequence>MAPFRYYFTQLEAVKTVIWLHDVQRIRDRHDLVRFGASNIIVLNRLRADFDGLKYFSLKGFRRRVRHA</sequence>
<protein>
    <submittedName>
        <fullName evidence="1">Type III restriction-modification enzyme helicase subunit</fullName>
    </submittedName>
</protein>
<gene>
    <name evidence="1" type="ORF">B1B_14602</name>
</gene>
<accession>T1AKM9</accession>
<organism evidence="1">
    <name type="scientific">mine drainage metagenome</name>
    <dbReference type="NCBI Taxonomy" id="410659"/>
    <lineage>
        <taxon>unclassified sequences</taxon>
        <taxon>metagenomes</taxon>
        <taxon>ecological metagenomes</taxon>
    </lineage>
</organism>
<reference evidence="1" key="2">
    <citation type="journal article" date="2014" name="ISME J.">
        <title>Microbial stratification in low pH oxic and suboxic macroscopic growths along an acid mine drainage.</title>
        <authorList>
            <person name="Mendez-Garcia C."/>
            <person name="Mesa V."/>
            <person name="Sprenger R.R."/>
            <person name="Richter M."/>
            <person name="Diez M.S."/>
            <person name="Solano J."/>
            <person name="Bargiela R."/>
            <person name="Golyshina O.V."/>
            <person name="Manteca A."/>
            <person name="Ramos J.L."/>
            <person name="Gallego J.R."/>
            <person name="Llorente I."/>
            <person name="Martins Dos Santos V.A."/>
            <person name="Jensen O.N."/>
            <person name="Pelaez A.I."/>
            <person name="Sanchez J."/>
            <person name="Ferrer M."/>
        </authorList>
    </citation>
    <scope>NUCLEOTIDE SEQUENCE</scope>
</reference>